<accession>A0A258DC64</accession>
<evidence type="ECO:0000313" key="2">
    <source>
        <dbReference type="EMBL" id="OYX05555.1"/>
    </source>
</evidence>
<dbReference type="Gene3D" id="3.40.960.10">
    <property type="entry name" value="VSR Endonuclease"/>
    <property type="match status" value="1"/>
</dbReference>
<dbReference type="CDD" id="cd01038">
    <property type="entry name" value="Endonuclease_DUF559"/>
    <property type="match status" value="1"/>
</dbReference>
<gene>
    <name evidence="2" type="ORF">B7Z12_03110</name>
</gene>
<dbReference type="EMBL" id="NCDQ01000029">
    <property type="protein sequence ID" value="OYX05555.1"/>
    <property type="molecule type" value="Genomic_DNA"/>
</dbReference>
<dbReference type="InterPro" id="IPR007569">
    <property type="entry name" value="DUF559"/>
</dbReference>
<dbReference type="AlphaFoldDB" id="A0A258DC64"/>
<sequence>MDRIATARRLRRSQTLAERTLWTLVRNRRLGGFRFLRQHPIDRYFADFVCESARVIVELDGPAHEGREDHDDRRSETLALFGYLVLRFRNEQVLADPGGTADEILSVLRSGRL</sequence>
<dbReference type="InterPro" id="IPR011335">
    <property type="entry name" value="Restrct_endonuc-II-like"/>
</dbReference>
<dbReference type="InterPro" id="IPR047216">
    <property type="entry name" value="Endonuclease_DUF559_bact"/>
</dbReference>
<protein>
    <submittedName>
        <fullName evidence="2">Endonuclease</fullName>
    </submittedName>
</protein>
<evidence type="ECO:0000259" key="1">
    <source>
        <dbReference type="Pfam" id="PF04480"/>
    </source>
</evidence>
<organism evidence="2 3">
    <name type="scientific">Caulobacter vibrioides</name>
    <name type="common">Caulobacter crescentus</name>
    <dbReference type="NCBI Taxonomy" id="155892"/>
    <lineage>
        <taxon>Bacteria</taxon>
        <taxon>Pseudomonadati</taxon>
        <taxon>Pseudomonadota</taxon>
        <taxon>Alphaproteobacteria</taxon>
        <taxon>Caulobacterales</taxon>
        <taxon>Caulobacteraceae</taxon>
        <taxon>Caulobacter</taxon>
    </lineage>
</organism>
<dbReference type="GO" id="GO:0004519">
    <property type="term" value="F:endonuclease activity"/>
    <property type="evidence" value="ECO:0007669"/>
    <property type="project" value="UniProtKB-KW"/>
</dbReference>
<dbReference type="PANTHER" id="PTHR38590">
    <property type="entry name" value="BLL0828 PROTEIN"/>
    <property type="match status" value="1"/>
</dbReference>
<dbReference type="PANTHER" id="PTHR38590:SF1">
    <property type="entry name" value="BLL0828 PROTEIN"/>
    <property type="match status" value="1"/>
</dbReference>
<keyword evidence="2" id="KW-0378">Hydrolase</keyword>
<dbReference type="Proteomes" id="UP000215616">
    <property type="component" value="Unassembled WGS sequence"/>
</dbReference>
<keyword evidence="2" id="KW-0540">Nuclease</keyword>
<dbReference type="Pfam" id="PF04480">
    <property type="entry name" value="DUF559"/>
    <property type="match status" value="1"/>
</dbReference>
<comment type="caution">
    <text evidence="2">The sequence shown here is derived from an EMBL/GenBank/DDBJ whole genome shotgun (WGS) entry which is preliminary data.</text>
</comment>
<feature type="domain" description="DUF559" evidence="1">
    <location>
        <begin position="4"/>
        <end position="108"/>
    </location>
</feature>
<dbReference type="SUPFAM" id="SSF52980">
    <property type="entry name" value="Restriction endonuclease-like"/>
    <property type="match status" value="1"/>
</dbReference>
<evidence type="ECO:0000313" key="3">
    <source>
        <dbReference type="Proteomes" id="UP000215616"/>
    </source>
</evidence>
<reference evidence="2 3" key="1">
    <citation type="submission" date="2017-03" db="EMBL/GenBank/DDBJ databases">
        <title>Lifting the veil on microbial sulfur biogeochemistry in mining wastewaters.</title>
        <authorList>
            <person name="Kantor R.S."/>
            <person name="Colenbrander Nelson T."/>
            <person name="Marshall S."/>
            <person name="Bennett D."/>
            <person name="Apte S."/>
            <person name="Camacho D."/>
            <person name="Thomas B.C."/>
            <person name="Warren L.A."/>
            <person name="Banfield J.F."/>
        </authorList>
    </citation>
    <scope>NUCLEOTIDE SEQUENCE [LARGE SCALE GENOMIC DNA]</scope>
    <source>
        <strain evidence="2">32-67-7</strain>
    </source>
</reference>
<keyword evidence="2" id="KW-0255">Endonuclease</keyword>
<name>A0A258DC64_CAUVI</name>
<proteinExistence type="predicted"/>